<proteinExistence type="predicted"/>
<dbReference type="EMBL" id="JBHUIJ010000005">
    <property type="protein sequence ID" value="MFD2236637.1"/>
    <property type="molecule type" value="Genomic_DNA"/>
</dbReference>
<dbReference type="InterPro" id="IPR010710">
    <property type="entry name" value="DUF1289"/>
</dbReference>
<evidence type="ECO:0000313" key="1">
    <source>
        <dbReference type="EMBL" id="MFD2236637.1"/>
    </source>
</evidence>
<dbReference type="Pfam" id="PF06945">
    <property type="entry name" value="DUF1289"/>
    <property type="match status" value="1"/>
</dbReference>
<gene>
    <name evidence="1" type="ORF">ACFSKQ_04045</name>
</gene>
<comment type="caution">
    <text evidence="1">The sequence shown here is derived from an EMBL/GenBank/DDBJ whole genome shotgun (WGS) entry which is preliminary data.</text>
</comment>
<dbReference type="RefSeq" id="WP_209735606.1">
    <property type="nucleotide sequence ID" value="NZ_CP072611.1"/>
</dbReference>
<accession>A0ABW5CJ67</accession>
<organism evidence="1 2">
    <name type="scientific">Aureimonas populi</name>
    <dbReference type="NCBI Taxonomy" id="1701758"/>
    <lineage>
        <taxon>Bacteria</taxon>
        <taxon>Pseudomonadati</taxon>
        <taxon>Pseudomonadota</taxon>
        <taxon>Alphaproteobacteria</taxon>
        <taxon>Hyphomicrobiales</taxon>
        <taxon>Aurantimonadaceae</taxon>
        <taxon>Aureimonas</taxon>
    </lineage>
</organism>
<sequence>MSDIPDEVWAQAPSPCVDVCKYKRQGRCVGCMMTKAEKDAFPASGGAERKRAFFEALLARLTAEHRNPAFWAIAYRRKCEREGVPCPLDPGPAERQAS</sequence>
<protein>
    <submittedName>
        <fullName evidence="1">DUF1289 domain-containing protein</fullName>
    </submittedName>
</protein>
<evidence type="ECO:0000313" key="2">
    <source>
        <dbReference type="Proteomes" id="UP001597371"/>
    </source>
</evidence>
<reference evidence="2" key="1">
    <citation type="journal article" date="2019" name="Int. J. Syst. Evol. Microbiol.">
        <title>The Global Catalogue of Microorganisms (GCM) 10K type strain sequencing project: providing services to taxonomists for standard genome sequencing and annotation.</title>
        <authorList>
            <consortium name="The Broad Institute Genomics Platform"/>
            <consortium name="The Broad Institute Genome Sequencing Center for Infectious Disease"/>
            <person name="Wu L."/>
            <person name="Ma J."/>
        </authorList>
    </citation>
    <scope>NUCLEOTIDE SEQUENCE [LARGE SCALE GENOMIC DNA]</scope>
    <source>
        <strain evidence="2">ZS-35-S2</strain>
    </source>
</reference>
<name>A0ABW5CJ67_9HYPH</name>
<dbReference type="Proteomes" id="UP001597371">
    <property type="component" value="Unassembled WGS sequence"/>
</dbReference>
<keyword evidence="2" id="KW-1185">Reference proteome</keyword>